<dbReference type="GO" id="GO:0008270">
    <property type="term" value="F:zinc ion binding"/>
    <property type="evidence" value="ECO:0007669"/>
    <property type="project" value="InterPro"/>
</dbReference>
<keyword evidence="10" id="KW-1185">Reference proteome</keyword>
<dbReference type="Gene3D" id="3.90.180.10">
    <property type="entry name" value="Medium-chain alcohol dehydrogenases, catalytic domain"/>
    <property type="match status" value="1"/>
</dbReference>
<dbReference type="FunFam" id="3.40.50.720:FF:000039">
    <property type="entry name" value="Alcohol dehydrogenase AdhP"/>
    <property type="match status" value="1"/>
</dbReference>
<feature type="domain" description="Enoyl reductase (ER)" evidence="8">
    <location>
        <begin position="18"/>
        <end position="357"/>
    </location>
</feature>
<protein>
    <submittedName>
        <fullName evidence="9">Chaperonin 10-like protein</fullName>
    </submittedName>
</protein>
<evidence type="ECO:0000256" key="2">
    <source>
        <dbReference type="ARBA" id="ARBA00008072"/>
    </source>
</evidence>
<evidence type="ECO:0000259" key="8">
    <source>
        <dbReference type="SMART" id="SM00829"/>
    </source>
</evidence>
<dbReference type="InterPro" id="IPR020843">
    <property type="entry name" value="ER"/>
</dbReference>
<dbReference type="EMBL" id="MU001637">
    <property type="protein sequence ID" value="KAF2482185.1"/>
    <property type="molecule type" value="Genomic_DNA"/>
</dbReference>
<evidence type="ECO:0000256" key="6">
    <source>
        <dbReference type="ARBA" id="ARBA00023027"/>
    </source>
</evidence>
<evidence type="ECO:0000256" key="7">
    <source>
        <dbReference type="RuleBase" id="RU361277"/>
    </source>
</evidence>
<evidence type="ECO:0000256" key="4">
    <source>
        <dbReference type="ARBA" id="ARBA00022833"/>
    </source>
</evidence>
<dbReference type="SUPFAM" id="SSF51735">
    <property type="entry name" value="NAD(P)-binding Rossmann-fold domains"/>
    <property type="match status" value="1"/>
</dbReference>
<dbReference type="PANTHER" id="PTHR42940:SF1">
    <property type="entry name" value="ENOYL REDUCTASE (ER) DOMAIN-CONTAINING PROTEIN"/>
    <property type="match status" value="1"/>
</dbReference>
<dbReference type="SMART" id="SM00829">
    <property type="entry name" value="PKS_ER"/>
    <property type="match status" value="1"/>
</dbReference>
<dbReference type="CDD" id="cd08297">
    <property type="entry name" value="CAD3"/>
    <property type="match status" value="1"/>
</dbReference>
<evidence type="ECO:0000256" key="5">
    <source>
        <dbReference type="ARBA" id="ARBA00023002"/>
    </source>
</evidence>
<evidence type="ECO:0000313" key="9">
    <source>
        <dbReference type="EMBL" id="KAF2482185.1"/>
    </source>
</evidence>
<dbReference type="RefSeq" id="XP_033588755.1">
    <property type="nucleotide sequence ID" value="XM_033729893.1"/>
</dbReference>
<keyword evidence="5" id="KW-0560">Oxidoreductase</keyword>
<dbReference type="Gene3D" id="3.40.50.720">
    <property type="entry name" value="NAD(P)-binding Rossmann-like Domain"/>
    <property type="match status" value="1"/>
</dbReference>
<dbReference type="PANTHER" id="PTHR42940">
    <property type="entry name" value="ALCOHOL DEHYDROGENASE 1-RELATED"/>
    <property type="match status" value="1"/>
</dbReference>
<proteinExistence type="inferred from homology"/>
<gene>
    <name evidence="9" type="ORF">BDY17DRAFT_179272</name>
</gene>
<accession>A0A6A6PQG8</accession>
<dbReference type="PROSITE" id="PS00059">
    <property type="entry name" value="ADH_ZINC"/>
    <property type="match status" value="1"/>
</dbReference>
<dbReference type="InterPro" id="IPR036291">
    <property type="entry name" value="NAD(P)-bd_dom_sf"/>
</dbReference>
<evidence type="ECO:0000256" key="1">
    <source>
        <dbReference type="ARBA" id="ARBA00001947"/>
    </source>
</evidence>
<dbReference type="Proteomes" id="UP000799767">
    <property type="component" value="Unassembled WGS sequence"/>
</dbReference>
<dbReference type="InterPro" id="IPR011032">
    <property type="entry name" value="GroES-like_sf"/>
</dbReference>
<keyword evidence="3 7" id="KW-0479">Metal-binding</keyword>
<evidence type="ECO:0000313" key="10">
    <source>
        <dbReference type="Proteomes" id="UP000799767"/>
    </source>
</evidence>
<dbReference type="InterPro" id="IPR002328">
    <property type="entry name" value="ADH_Zn_CS"/>
</dbReference>
<dbReference type="Pfam" id="PF00107">
    <property type="entry name" value="ADH_zinc_N"/>
    <property type="match status" value="1"/>
</dbReference>
<dbReference type="InterPro" id="IPR013149">
    <property type="entry name" value="ADH-like_C"/>
</dbReference>
<comment type="similarity">
    <text evidence="2 7">Belongs to the zinc-containing alcohol dehydrogenase family.</text>
</comment>
<dbReference type="GO" id="GO:0004022">
    <property type="term" value="F:alcohol dehydrogenase (NAD+) activity"/>
    <property type="evidence" value="ECO:0007669"/>
    <property type="project" value="TreeGrafter"/>
</dbReference>
<keyword evidence="4 7" id="KW-0862">Zinc</keyword>
<reference evidence="9" key="1">
    <citation type="journal article" date="2020" name="Stud. Mycol.">
        <title>101 Dothideomycetes genomes: a test case for predicting lifestyles and emergence of pathogens.</title>
        <authorList>
            <person name="Haridas S."/>
            <person name="Albert R."/>
            <person name="Binder M."/>
            <person name="Bloem J."/>
            <person name="Labutti K."/>
            <person name="Salamov A."/>
            <person name="Andreopoulos B."/>
            <person name="Baker S."/>
            <person name="Barry K."/>
            <person name="Bills G."/>
            <person name="Bluhm B."/>
            <person name="Cannon C."/>
            <person name="Castanera R."/>
            <person name="Culley D."/>
            <person name="Daum C."/>
            <person name="Ezra D."/>
            <person name="Gonzalez J."/>
            <person name="Henrissat B."/>
            <person name="Kuo A."/>
            <person name="Liang C."/>
            <person name="Lipzen A."/>
            <person name="Lutzoni F."/>
            <person name="Magnuson J."/>
            <person name="Mondo S."/>
            <person name="Nolan M."/>
            <person name="Ohm R."/>
            <person name="Pangilinan J."/>
            <person name="Park H.-J."/>
            <person name="Ramirez L."/>
            <person name="Alfaro M."/>
            <person name="Sun H."/>
            <person name="Tritt A."/>
            <person name="Yoshinaga Y."/>
            <person name="Zwiers L.-H."/>
            <person name="Turgeon B."/>
            <person name="Goodwin S."/>
            <person name="Spatafora J."/>
            <person name="Crous P."/>
            <person name="Grigoriev I."/>
        </authorList>
    </citation>
    <scope>NUCLEOTIDE SEQUENCE</scope>
    <source>
        <strain evidence="9">CBS 113389</strain>
    </source>
</reference>
<dbReference type="AlphaFoldDB" id="A0A6A6PQG8"/>
<name>A0A6A6PQG8_9PEZI</name>
<dbReference type="GO" id="GO:0005737">
    <property type="term" value="C:cytoplasm"/>
    <property type="evidence" value="ECO:0007669"/>
    <property type="project" value="TreeGrafter"/>
</dbReference>
<comment type="cofactor">
    <cofactor evidence="1 7">
        <name>Zn(2+)</name>
        <dbReference type="ChEBI" id="CHEBI:29105"/>
    </cofactor>
</comment>
<organism evidence="9 10">
    <name type="scientific">Neohortaea acidophila</name>
    <dbReference type="NCBI Taxonomy" id="245834"/>
    <lineage>
        <taxon>Eukaryota</taxon>
        <taxon>Fungi</taxon>
        <taxon>Dikarya</taxon>
        <taxon>Ascomycota</taxon>
        <taxon>Pezizomycotina</taxon>
        <taxon>Dothideomycetes</taxon>
        <taxon>Dothideomycetidae</taxon>
        <taxon>Mycosphaerellales</taxon>
        <taxon>Teratosphaeriaceae</taxon>
        <taxon>Neohortaea</taxon>
    </lineage>
</organism>
<dbReference type="Pfam" id="PF08240">
    <property type="entry name" value="ADH_N"/>
    <property type="match status" value="1"/>
</dbReference>
<sequence length="362" mass="39052">MSEEIPKKGWGGVVVNEASKDFYIDVRNDLPVPEPADDELLVRLNCTGLCMSDIHNMMNDWVQPKMSEFGVRCTGHEGAGVVVKLGKKVSSAWKVGDRVGIKPLLDVCHNCESCWNGRENYCSNANYTGLMSPGTYQQYLVSPAIYTTRIPDEVPDEVAGPIMCSASTMHRALIESGLKPGAWVVFPGGGGGVGVQGIQLARAMGMRPIAIDGGKNKEKLCLSMGAEKFVDFKEVKDVPAAVIEAADGVGAHGVVVTAWQAYKDVMKFIGTRKGSRIMVIALPAAGEVLLGSEPSTWVFNNLHVIGSLVGTMQDAAACLDYAKRGLLKPISEVRGRGQWAESVQQLRRGEVAGRIVIDFNRE</sequence>
<dbReference type="InterPro" id="IPR013154">
    <property type="entry name" value="ADH-like_N"/>
</dbReference>
<keyword evidence="6" id="KW-0520">NAD</keyword>
<dbReference type="SUPFAM" id="SSF50129">
    <property type="entry name" value="GroES-like"/>
    <property type="match status" value="1"/>
</dbReference>
<evidence type="ECO:0000256" key="3">
    <source>
        <dbReference type="ARBA" id="ARBA00022723"/>
    </source>
</evidence>
<dbReference type="GeneID" id="54470895"/>
<dbReference type="OrthoDB" id="1879366at2759"/>